<accession>A0A1I5TVE3</accession>
<keyword evidence="3" id="KW-1185">Reference proteome</keyword>
<feature type="domain" description="DUF2344" evidence="1">
    <location>
        <begin position="2"/>
        <end position="186"/>
    </location>
</feature>
<dbReference type="EMBL" id="FOXR01000005">
    <property type="protein sequence ID" value="SFP87013.1"/>
    <property type="molecule type" value="Genomic_DNA"/>
</dbReference>
<proteinExistence type="predicted"/>
<dbReference type="NCBIfam" id="TIGR03936">
    <property type="entry name" value="sam_1_link_chp"/>
    <property type="match status" value="1"/>
</dbReference>
<dbReference type="Pfam" id="PF10105">
    <property type="entry name" value="DUF2344"/>
    <property type="match status" value="1"/>
</dbReference>
<evidence type="ECO:0000259" key="1">
    <source>
        <dbReference type="Pfam" id="PF10105"/>
    </source>
</evidence>
<dbReference type="AlphaFoldDB" id="A0A1I5TVE3"/>
<gene>
    <name evidence="2" type="ORF">SAMN05444406_10574</name>
</gene>
<sequence>MRMVVKYAKQDRVKYISHLDLMRTLHRALRRAEIPVAFSQGYNPQPRVAFAPPLPVGMTSQGEYMDVMLASDMGPEDFCLRMNSVLPQGIAMLKAVVIDESLPSLMSMVERALYSISLKDPGQGFEDALKDFLAQTDITIIKSGKRGERLVNIRPMIYHLEIVGREEGRVIMEAMLSAGSKESLNPEQMIRSLLEFVGIEGDPCCFADIHRLDMFLYRGNAWVTPLELGRG</sequence>
<protein>
    <submittedName>
        <fullName evidence="2">Radical SAM-linked protein</fullName>
    </submittedName>
</protein>
<evidence type="ECO:0000313" key="3">
    <source>
        <dbReference type="Proteomes" id="UP000198577"/>
    </source>
</evidence>
<name>A0A1I5TVE3_9FIRM</name>
<dbReference type="InterPro" id="IPR018768">
    <property type="entry name" value="DUF2344"/>
</dbReference>
<dbReference type="STRING" id="937334.SAMN05444406_10574"/>
<evidence type="ECO:0000313" key="2">
    <source>
        <dbReference type="EMBL" id="SFP87013.1"/>
    </source>
</evidence>
<reference evidence="2 3" key="1">
    <citation type="submission" date="2016-10" db="EMBL/GenBank/DDBJ databases">
        <authorList>
            <person name="de Groot N.N."/>
        </authorList>
    </citation>
    <scope>NUCLEOTIDE SEQUENCE [LARGE SCALE GENOMIC DNA]</scope>
    <source>
        <strain evidence="2 3">DSM 20678</strain>
    </source>
</reference>
<dbReference type="Proteomes" id="UP000198577">
    <property type="component" value="Unassembled WGS sequence"/>
</dbReference>
<organism evidence="2 3">
    <name type="scientific">Caldicoprobacter faecalis</name>
    <dbReference type="NCBI Taxonomy" id="937334"/>
    <lineage>
        <taxon>Bacteria</taxon>
        <taxon>Bacillati</taxon>
        <taxon>Bacillota</taxon>
        <taxon>Clostridia</taxon>
        <taxon>Caldicoprobacterales</taxon>
        <taxon>Caldicoprobacteraceae</taxon>
        <taxon>Caldicoprobacter</taxon>
    </lineage>
</organism>